<keyword evidence="5" id="KW-0574">Periplasm</keyword>
<protein>
    <submittedName>
        <fullName evidence="7">Carbohydrate ABC transporter substrate-binding protein, CUT1 family</fullName>
    </submittedName>
</protein>
<dbReference type="AlphaFoldDB" id="A0A1H7WZS6"/>
<dbReference type="Pfam" id="PF01547">
    <property type="entry name" value="SBP_bac_1"/>
    <property type="match status" value="1"/>
</dbReference>
<keyword evidence="3" id="KW-0813">Transport</keyword>
<evidence type="ECO:0000256" key="4">
    <source>
        <dbReference type="ARBA" id="ARBA00022729"/>
    </source>
</evidence>
<proteinExistence type="inferred from homology"/>
<evidence type="ECO:0000256" key="6">
    <source>
        <dbReference type="SAM" id="SignalP"/>
    </source>
</evidence>
<sequence length="408" mass="43730">MRTMGKALGAVLMLAGLVLPAAAQDRLVIAGRDAGFAPALAKMVELYQAKNPNVKIERLELGGSPLYERLAVGAREKTAATDVAMLDDIWAPEFMARGWLTDLDTVGGLPGEFVKSAIDVSKHNGKLYAAPFVGNIAMFAYRKDLLAKHGFERPKTWSDVVKAAQAIQDKEQGVSGLVFRGIKGNPIVTSFLPVLWAHGAEVVSADGKAVLDSPAAEKALAQFLSFKALAPKGVETYNATELRDAIQQGRAAIAVEMWSSWAGTLDGNASKVAGQVEVVATPGEVKGPAPMLGAWLLGIPADSPNKARAADFIRFVTSPENQKLIALETGNPPTLTALFNDKDLVAKYRWYPAQLEALNVAQARPRISQWARVETILGDYLQLALIGQLQPKQALTEANAQIARALTR</sequence>
<dbReference type="PANTHER" id="PTHR43649:SF34">
    <property type="entry name" value="ABC TRANSPORTER PERIPLASMIC-BINDING PROTEIN YCJN-RELATED"/>
    <property type="match status" value="1"/>
</dbReference>
<dbReference type="STRING" id="1036779.SAMN04515666_10997"/>
<keyword evidence="4 6" id="KW-0732">Signal</keyword>
<evidence type="ECO:0000256" key="5">
    <source>
        <dbReference type="ARBA" id="ARBA00022764"/>
    </source>
</evidence>
<reference evidence="8" key="1">
    <citation type="submission" date="2016-10" db="EMBL/GenBank/DDBJ databases">
        <authorList>
            <person name="Varghese N."/>
            <person name="Submissions S."/>
        </authorList>
    </citation>
    <scope>NUCLEOTIDE SEQUENCE [LARGE SCALE GENOMIC DNA]</scope>
    <source>
        <strain evidence="8">LMG 26383,CCUG 61248,R- 45681</strain>
    </source>
</reference>
<evidence type="ECO:0000256" key="1">
    <source>
        <dbReference type="ARBA" id="ARBA00004418"/>
    </source>
</evidence>
<evidence type="ECO:0000256" key="3">
    <source>
        <dbReference type="ARBA" id="ARBA00022448"/>
    </source>
</evidence>
<feature type="signal peptide" evidence="6">
    <location>
        <begin position="1"/>
        <end position="23"/>
    </location>
</feature>
<evidence type="ECO:0000313" key="7">
    <source>
        <dbReference type="EMBL" id="SEM26804.1"/>
    </source>
</evidence>
<dbReference type="SUPFAM" id="SSF53850">
    <property type="entry name" value="Periplasmic binding protein-like II"/>
    <property type="match status" value="1"/>
</dbReference>
<evidence type="ECO:0000313" key="8">
    <source>
        <dbReference type="Proteomes" id="UP000199664"/>
    </source>
</evidence>
<dbReference type="EMBL" id="FOAN01000009">
    <property type="protein sequence ID" value="SEM26804.1"/>
    <property type="molecule type" value="Genomic_DNA"/>
</dbReference>
<gene>
    <name evidence="7" type="ORF">SAMN04515666_10997</name>
</gene>
<name>A0A1H7WZS6_9HYPH</name>
<dbReference type="InterPro" id="IPR006059">
    <property type="entry name" value="SBP"/>
</dbReference>
<comment type="subcellular location">
    <subcellularLocation>
        <location evidence="1">Periplasm</location>
    </subcellularLocation>
</comment>
<dbReference type="Proteomes" id="UP000199664">
    <property type="component" value="Unassembled WGS sequence"/>
</dbReference>
<evidence type="ECO:0000256" key="2">
    <source>
        <dbReference type="ARBA" id="ARBA00008520"/>
    </source>
</evidence>
<dbReference type="Gene3D" id="3.40.190.10">
    <property type="entry name" value="Periplasmic binding protein-like II"/>
    <property type="match status" value="2"/>
</dbReference>
<organism evidence="7 8">
    <name type="scientific">Bosea lupini</name>
    <dbReference type="NCBI Taxonomy" id="1036779"/>
    <lineage>
        <taxon>Bacteria</taxon>
        <taxon>Pseudomonadati</taxon>
        <taxon>Pseudomonadota</taxon>
        <taxon>Alphaproteobacteria</taxon>
        <taxon>Hyphomicrobiales</taxon>
        <taxon>Boseaceae</taxon>
        <taxon>Bosea</taxon>
    </lineage>
</organism>
<dbReference type="PANTHER" id="PTHR43649">
    <property type="entry name" value="ARABINOSE-BINDING PROTEIN-RELATED"/>
    <property type="match status" value="1"/>
</dbReference>
<comment type="similarity">
    <text evidence="2">Belongs to the bacterial solute-binding protein 1 family.</text>
</comment>
<dbReference type="InterPro" id="IPR050490">
    <property type="entry name" value="Bact_solute-bd_prot1"/>
</dbReference>
<dbReference type="GO" id="GO:0042597">
    <property type="term" value="C:periplasmic space"/>
    <property type="evidence" value="ECO:0007669"/>
    <property type="project" value="UniProtKB-SubCell"/>
</dbReference>
<dbReference type="RefSeq" id="WP_167561727.1">
    <property type="nucleotide sequence ID" value="NZ_FOAN01000009.1"/>
</dbReference>
<accession>A0A1H7WZS6</accession>
<dbReference type="CDD" id="cd14750">
    <property type="entry name" value="PBP2_TMBP"/>
    <property type="match status" value="1"/>
</dbReference>
<keyword evidence="8" id="KW-1185">Reference proteome</keyword>
<feature type="chain" id="PRO_5011777542" evidence="6">
    <location>
        <begin position="24"/>
        <end position="408"/>
    </location>
</feature>